<feature type="non-terminal residue" evidence="1">
    <location>
        <position position="1"/>
    </location>
</feature>
<dbReference type="EMBL" id="CAJVCH010127820">
    <property type="protein sequence ID" value="CAG7725869.1"/>
    <property type="molecule type" value="Genomic_DNA"/>
</dbReference>
<dbReference type="Proteomes" id="UP000708208">
    <property type="component" value="Unassembled WGS sequence"/>
</dbReference>
<evidence type="ECO:0000313" key="1">
    <source>
        <dbReference type="EMBL" id="CAG7725869.1"/>
    </source>
</evidence>
<reference evidence="1" key="1">
    <citation type="submission" date="2021-06" db="EMBL/GenBank/DDBJ databases">
        <authorList>
            <person name="Hodson N. C."/>
            <person name="Mongue J. A."/>
            <person name="Jaron S. K."/>
        </authorList>
    </citation>
    <scope>NUCLEOTIDE SEQUENCE</scope>
</reference>
<dbReference type="AlphaFoldDB" id="A0A8J2P060"/>
<evidence type="ECO:0000313" key="2">
    <source>
        <dbReference type="Proteomes" id="UP000708208"/>
    </source>
</evidence>
<protein>
    <submittedName>
        <fullName evidence="1">Uncharacterized protein</fullName>
    </submittedName>
</protein>
<accession>A0A8J2P060</accession>
<comment type="caution">
    <text evidence="1">The sequence shown here is derived from an EMBL/GenBank/DDBJ whole genome shotgun (WGS) entry which is preliminary data.</text>
</comment>
<name>A0A8J2P060_9HEXA</name>
<organism evidence="1 2">
    <name type="scientific">Allacma fusca</name>
    <dbReference type="NCBI Taxonomy" id="39272"/>
    <lineage>
        <taxon>Eukaryota</taxon>
        <taxon>Metazoa</taxon>
        <taxon>Ecdysozoa</taxon>
        <taxon>Arthropoda</taxon>
        <taxon>Hexapoda</taxon>
        <taxon>Collembola</taxon>
        <taxon>Symphypleona</taxon>
        <taxon>Sminthuridae</taxon>
        <taxon>Allacma</taxon>
    </lineage>
</organism>
<proteinExistence type="predicted"/>
<gene>
    <name evidence="1" type="ORF">AFUS01_LOCUS14809</name>
</gene>
<sequence>LARDEVILIKEEVIRVKDEAIRVKEDELTLLRAQLVDAQTRARNFETSSSGVVNYNYYAPSHPPTPWVGPHFQNPSHQPCARMTPFPRSTRPPHFNNNLPIGFQPRVGMFYIFCSPKPLEQYMQATDAVMAQLRSLFGHESKITLLRRSCRVYFDSLANAQEAFDKLPKTGTGQVLTSVMGVEISISQPAINNIIKPA</sequence>
<keyword evidence="2" id="KW-1185">Reference proteome</keyword>